<keyword evidence="6" id="KW-0735">Signal-anchor</keyword>
<evidence type="ECO:0000256" key="10">
    <source>
        <dbReference type="ARBA" id="ARBA00023295"/>
    </source>
</evidence>
<accession>X6PD27</accession>
<dbReference type="Proteomes" id="UP000023152">
    <property type="component" value="Unassembled WGS sequence"/>
</dbReference>
<evidence type="ECO:0000256" key="11">
    <source>
        <dbReference type="ARBA" id="ARBA00038888"/>
    </source>
</evidence>
<keyword evidence="3" id="KW-0812">Transmembrane</keyword>
<keyword evidence="7" id="KW-1133">Transmembrane helix</keyword>
<dbReference type="PANTHER" id="PTHR10412">
    <property type="entry name" value="MANNOSYL-OLIGOSACCHARIDE GLUCOSIDASE"/>
    <property type="match status" value="1"/>
</dbReference>
<evidence type="ECO:0000313" key="13">
    <source>
        <dbReference type="EMBL" id="ETO36126.1"/>
    </source>
</evidence>
<comment type="similarity">
    <text evidence="2">Belongs to the glycosyl hydrolase 63 family.</text>
</comment>
<dbReference type="InterPro" id="IPR031335">
    <property type="entry name" value="Glyco_hydro_63_C"/>
</dbReference>
<evidence type="ECO:0000256" key="3">
    <source>
        <dbReference type="ARBA" id="ARBA00022692"/>
    </source>
</evidence>
<keyword evidence="5" id="KW-0256">Endoplasmic reticulum</keyword>
<name>X6PD27_RETFI</name>
<dbReference type="InterPro" id="IPR004888">
    <property type="entry name" value="Glycoside_hydrolase_63"/>
</dbReference>
<dbReference type="GO" id="GO:0004573">
    <property type="term" value="F:Glc3Man9GlcNAc2 oligosaccharide glucosidase activity"/>
    <property type="evidence" value="ECO:0007669"/>
    <property type="project" value="UniProtKB-EC"/>
</dbReference>
<dbReference type="GO" id="GO:0006487">
    <property type="term" value="P:protein N-linked glycosylation"/>
    <property type="evidence" value="ECO:0007669"/>
    <property type="project" value="TreeGrafter"/>
</dbReference>
<evidence type="ECO:0000256" key="2">
    <source>
        <dbReference type="ARBA" id="ARBA00010833"/>
    </source>
</evidence>
<dbReference type="GO" id="GO:0009311">
    <property type="term" value="P:oligosaccharide metabolic process"/>
    <property type="evidence" value="ECO:0007669"/>
    <property type="project" value="InterPro"/>
</dbReference>
<dbReference type="InterPro" id="IPR008928">
    <property type="entry name" value="6-hairpin_glycosidase_sf"/>
</dbReference>
<organism evidence="13 14">
    <name type="scientific">Reticulomyxa filosa</name>
    <dbReference type="NCBI Taxonomy" id="46433"/>
    <lineage>
        <taxon>Eukaryota</taxon>
        <taxon>Sar</taxon>
        <taxon>Rhizaria</taxon>
        <taxon>Retaria</taxon>
        <taxon>Foraminifera</taxon>
        <taxon>Monothalamids</taxon>
        <taxon>Reticulomyxidae</taxon>
        <taxon>Reticulomyxa</taxon>
    </lineage>
</organism>
<evidence type="ECO:0000256" key="4">
    <source>
        <dbReference type="ARBA" id="ARBA00022801"/>
    </source>
</evidence>
<dbReference type="InterPro" id="IPR012341">
    <property type="entry name" value="6hp_glycosidase-like_sf"/>
</dbReference>
<dbReference type="EMBL" id="ASPP01000978">
    <property type="protein sequence ID" value="ETO36126.1"/>
    <property type="molecule type" value="Genomic_DNA"/>
</dbReference>
<keyword evidence="8" id="KW-0472">Membrane</keyword>
<keyword evidence="14" id="KW-1185">Reference proteome</keyword>
<evidence type="ECO:0000256" key="7">
    <source>
        <dbReference type="ARBA" id="ARBA00022989"/>
    </source>
</evidence>
<reference evidence="13 14" key="1">
    <citation type="journal article" date="2013" name="Curr. Biol.">
        <title>The Genome of the Foraminiferan Reticulomyxa filosa.</title>
        <authorList>
            <person name="Glockner G."/>
            <person name="Hulsmann N."/>
            <person name="Schleicher M."/>
            <person name="Noegel A.A."/>
            <person name="Eichinger L."/>
            <person name="Gallinger C."/>
            <person name="Pawlowski J."/>
            <person name="Sierra R."/>
            <person name="Euteneuer U."/>
            <person name="Pillet L."/>
            <person name="Moustafa A."/>
            <person name="Platzer M."/>
            <person name="Groth M."/>
            <person name="Szafranski K."/>
            <person name="Schliwa M."/>
        </authorList>
    </citation>
    <scope>NUCLEOTIDE SEQUENCE [LARGE SCALE GENOMIC DNA]</scope>
</reference>
<dbReference type="EC" id="3.2.1.106" evidence="11"/>
<evidence type="ECO:0000256" key="6">
    <source>
        <dbReference type="ARBA" id="ARBA00022968"/>
    </source>
</evidence>
<dbReference type="Gene3D" id="1.50.10.10">
    <property type="match status" value="1"/>
</dbReference>
<dbReference type="OMA" id="KGAIWIN"/>
<proteinExistence type="inferred from homology"/>
<gene>
    <name evidence="13" type="ORF">RFI_00934</name>
</gene>
<dbReference type="Pfam" id="PF03200">
    <property type="entry name" value="Glyco_hydro_63"/>
    <property type="match status" value="1"/>
</dbReference>
<dbReference type="OrthoDB" id="410058at2759"/>
<sequence length="313" mass="37294">MGLAQWTSFLKENFSKLERHLDWYVRTQTSPRDKNIFRWSGRTSEHNLPSGLDDYPRYPNVTDHLQEGHVDMQCWMIKLFSVMADLALTVQVFKQELTHSWRSRAQVLQQKLDEHFWNEEKLSYQDFAIVDGNSPQSTAKKIFVDHVGYVSIFPLLLQALPDSHRNFEHLLNQISDYEGIWTEFGLRSLSKSDKAYHTGDDYWKGAIWINMNYLTVKALHDYSLRMNDGDKLKQRTRELYDRLRTNVYKNIVREYYRLGYLFENYDDRTGNGQRSKPFTGWTALGTKNKFQDFWNKEKNQIISNPFEKIIYEQ</sequence>
<dbReference type="PANTHER" id="PTHR10412:SF11">
    <property type="entry name" value="MANNOSYL-OLIGOSACCHARIDE GLUCOSIDASE"/>
    <property type="match status" value="1"/>
</dbReference>
<evidence type="ECO:0000259" key="12">
    <source>
        <dbReference type="Pfam" id="PF03200"/>
    </source>
</evidence>
<dbReference type="GO" id="GO:0005789">
    <property type="term" value="C:endoplasmic reticulum membrane"/>
    <property type="evidence" value="ECO:0007669"/>
    <property type="project" value="UniProtKB-SubCell"/>
</dbReference>
<protein>
    <recommendedName>
        <fullName evidence="11">mannosyl-oligosaccharide glucosidase</fullName>
        <ecNumber evidence="11">3.2.1.106</ecNumber>
    </recommendedName>
</protein>
<comment type="caution">
    <text evidence="13">The sequence shown here is derived from an EMBL/GenBank/DDBJ whole genome shotgun (WGS) entry which is preliminary data.</text>
</comment>
<keyword evidence="4" id="KW-0378">Hydrolase</keyword>
<evidence type="ECO:0000256" key="1">
    <source>
        <dbReference type="ARBA" id="ARBA00004648"/>
    </source>
</evidence>
<feature type="domain" description="Glycosyl hydrolase family 63 C-terminal" evidence="12">
    <location>
        <begin position="6"/>
        <end position="284"/>
    </location>
</feature>
<evidence type="ECO:0000256" key="8">
    <source>
        <dbReference type="ARBA" id="ARBA00023136"/>
    </source>
</evidence>
<dbReference type="AlphaFoldDB" id="X6PD27"/>
<evidence type="ECO:0000256" key="9">
    <source>
        <dbReference type="ARBA" id="ARBA00023180"/>
    </source>
</evidence>
<comment type="subcellular location">
    <subcellularLocation>
        <location evidence="1">Endoplasmic reticulum membrane</location>
        <topology evidence="1">Single-pass type II membrane protein</topology>
    </subcellularLocation>
</comment>
<evidence type="ECO:0000313" key="14">
    <source>
        <dbReference type="Proteomes" id="UP000023152"/>
    </source>
</evidence>
<keyword evidence="9" id="KW-0325">Glycoprotein</keyword>
<evidence type="ECO:0000256" key="5">
    <source>
        <dbReference type="ARBA" id="ARBA00022824"/>
    </source>
</evidence>
<keyword evidence="10" id="KW-0326">Glycosidase</keyword>
<dbReference type="SUPFAM" id="SSF48208">
    <property type="entry name" value="Six-hairpin glycosidases"/>
    <property type="match status" value="1"/>
</dbReference>